<proteinExistence type="inferred from homology"/>
<accession>A0A9Q9VTT6</accession>
<dbReference type="OrthoDB" id="8954335at2759"/>
<evidence type="ECO:0000259" key="6">
    <source>
        <dbReference type="PROSITE" id="PS51720"/>
    </source>
</evidence>
<dbReference type="GeneID" id="109053804"/>
<gene>
    <name evidence="7" type="primary">LOC109053804</name>
</gene>
<protein>
    <submittedName>
        <fullName evidence="7">LOW QUALITY PROTEIN: immune-associated nucleotide-binding protein 8-like</fullName>
    </submittedName>
</protein>
<keyword evidence="2" id="KW-0547">Nucleotide-binding</keyword>
<keyword evidence="3" id="KW-0342">GTP-binding</keyword>
<feature type="region of interest" description="Disordered" evidence="5">
    <location>
        <begin position="138"/>
        <end position="159"/>
    </location>
</feature>
<dbReference type="PANTHER" id="PTHR10903:SF188">
    <property type="entry name" value="GTPASE IMAP FAMILY MEMBER 2-LIKE-RELATED"/>
    <property type="match status" value="1"/>
</dbReference>
<feature type="compositionally biased region" description="Acidic residues" evidence="5">
    <location>
        <begin position="142"/>
        <end position="151"/>
    </location>
</feature>
<evidence type="ECO:0000256" key="1">
    <source>
        <dbReference type="ARBA" id="ARBA00008535"/>
    </source>
</evidence>
<keyword evidence="4" id="KW-0175">Coiled coil</keyword>
<name>A0A9Q9VTT6_CYPCA</name>
<dbReference type="KEGG" id="ccar:109053804"/>
<evidence type="ECO:0000313" key="7">
    <source>
        <dbReference type="RefSeq" id="XP_042571068.1"/>
    </source>
</evidence>
<organism evidence="7">
    <name type="scientific">Cyprinus carpio</name>
    <name type="common">Common carp</name>
    <dbReference type="NCBI Taxonomy" id="7962"/>
    <lineage>
        <taxon>Eukaryota</taxon>
        <taxon>Metazoa</taxon>
        <taxon>Chordata</taxon>
        <taxon>Craniata</taxon>
        <taxon>Vertebrata</taxon>
        <taxon>Euteleostomi</taxon>
        <taxon>Actinopterygii</taxon>
        <taxon>Neopterygii</taxon>
        <taxon>Teleostei</taxon>
        <taxon>Ostariophysi</taxon>
        <taxon>Cypriniformes</taxon>
        <taxon>Cyprinidae</taxon>
        <taxon>Cyprininae</taxon>
        <taxon>Cyprinus</taxon>
    </lineage>
</organism>
<dbReference type="InterPro" id="IPR006703">
    <property type="entry name" value="G_AIG1"/>
</dbReference>
<evidence type="ECO:0000256" key="5">
    <source>
        <dbReference type="SAM" id="MobiDB-lite"/>
    </source>
</evidence>
<dbReference type="InterPro" id="IPR045058">
    <property type="entry name" value="GIMA/IAN/Toc"/>
</dbReference>
<dbReference type="GO" id="GO:0005525">
    <property type="term" value="F:GTP binding"/>
    <property type="evidence" value="ECO:0007669"/>
    <property type="project" value="UniProtKB-KW"/>
</dbReference>
<dbReference type="FunFam" id="3.40.50.300:FF:000366">
    <property type="entry name" value="GTPase, IMAP family member 2"/>
    <property type="match status" value="1"/>
</dbReference>
<dbReference type="Pfam" id="PF04548">
    <property type="entry name" value="AIG1"/>
    <property type="match status" value="2"/>
</dbReference>
<dbReference type="CDD" id="cd01852">
    <property type="entry name" value="AIG1"/>
    <property type="match status" value="1"/>
</dbReference>
<dbReference type="Proteomes" id="UP001155660">
    <property type="component" value="Chromosome A3"/>
</dbReference>
<feature type="coiled-coil region" evidence="4">
    <location>
        <begin position="379"/>
        <end position="488"/>
    </location>
</feature>
<dbReference type="AlphaFoldDB" id="A0A9Q9VTT6"/>
<evidence type="ECO:0000256" key="2">
    <source>
        <dbReference type="ARBA" id="ARBA00022741"/>
    </source>
</evidence>
<dbReference type="RefSeq" id="XP_042571068.1">
    <property type="nucleotide sequence ID" value="XM_042715134.1"/>
</dbReference>
<reference evidence="7" key="1">
    <citation type="submission" date="2025-08" db="UniProtKB">
        <authorList>
            <consortium name="RefSeq"/>
        </authorList>
    </citation>
    <scope>IDENTIFICATION</scope>
    <source>
        <tissue evidence="7">Muscle</tissue>
    </source>
</reference>
<comment type="similarity">
    <text evidence="1">Belongs to the TRAFAC class TrmE-Era-EngA-EngB-Septin-like GTPase superfamily. AIG1/Toc34/Toc159-like paraseptin GTPase family. IAN subfamily.</text>
</comment>
<evidence type="ECO:0000256" key="4">
    <source>
        <dbReference type="SAM" id="Coils"/>
    </source>
</evidence>
<dbReference type="PANTHER" id="PTHR10903">
    <property type="entry name" value="GTPASE, IMAP FAMILY MEMBER-RELATED"/>
    <property type="match status" value="1"/>
</dbReference>
<evidence type="ECO:0000256" key="3">
    <source>
        <dbReference type="ARBA" id="ARBA00023134"/>
    </source>
</evidence>
<sequence>MSMSDLRIVLLGKSDTEKSLVGNFILGRAAFKSEAPPDVVERVGGRLKDRHLIIINSPQLLQTYISDHQITHTVRECVFLSDPGPHVFIIILQYKDFTEEDPEKTRLEQILRENSEECLYHDAEGSSVDEDLSRSFVSLRTEEEEEDSDADDDRKSQDTHIEKKEAKGFLDNIPKLSFCLPHNYVAARIVLLGKTGVGKSATGNTILRREAFISKLTSRSVTRECEKESSEFNRRRITVIDTPGLFDTGVDNVETRKEIVKCVSMAAPGPHVFLLVIQLGRFTQEEKDAVKMIQEMFGDKSRMYTMVLFTRGDDLRGTRIEDFIEGDDSLQYLIKQCGHRYHVFNNKDTKDQTQVSELLDKIDCMVAANGGSLYTNEMFQQVEKNIREEQERIMKEREEEIKRKEEELRAKYEAEIEEMKKENEREREEMQNELRKSEEEFRKREEEIKEKKDEIYKKELQRKLKENQKLFEEENKRKEKALGEQQQNFIKYLEEKPEKEKQKLKEKIQREAREQAECEYLIKLEREVAEALKEAVLLVLLKRSCAGLPAYTLNVKLNGKLKGEFRYKPNSKQIGTLCKM</sequence>
<feature type="domain" description="AIG1-type G" evidence="6">
    <location>
        <begin position="184"/>
        <end position="383"/>
    </location>
</feature>
<dbReference type="PROSITE" id="PS51720">
    <property type="entry name" value="G_AIG1"/>
    <property type="match status" value="1"/>
</dbReference>